<sequence>MPRESLRNAAQISPSSPSKKNEVFVFEAPLHVPFDAPLDAPFACSAISRSAVVSRIVALVQSASLETSSRISTTRRAALSNRKFARQDDQFTEISAPPHIDTNEIQQVYVGTHSVDFAVDINAFHGIVELSVQSSKK</sequence>
<proteinExistence type="predicted"/>
<dbReference type="AlphaFoldDB" id="A0A914X7I4"/>
<keyword evidence="1" id="KW-1185">Reference proteome</keyword>
<evidence type="ECO:0000313" key="2">
    <source>
        <dbReference type="WBParaSite" id="PSAMB.scaffold685size43781.g7972.t1"/>
    </source>
</evidence>
<protein>
    <submittedName>
        <fullName evidence="2">Uncharacterized protein</fullName>
    </submittedName>
</protein>
<dbReference type="WBParaSite" id="PSAMB.scaffold685size43781.g7972.t1">
    <property type="protein sequence ID" value="PSAMB.scaffold685size43781.g7972.t1"/>
    <property type="gene ID" value="PSAMB.scaffold685size43781.g7972"/>
</dbReference>
<accession>A0A914X7I4</accession>
<dbReference type="Proteomes" id="UP000887566">
    <property type="component" value="Unplaced"/>
</dbReference>
<organism evidence="1 2">
    <name type="scientific">Plectus sambesii</name>
    <dbReference type="NCBI Taxonomy" id="2011161"/>
    <lineage>
        <taxon>Eukaryota</taxon>
        <taxon>Metazoa</taxon>
        <taxon>Ecdysozoa</taxon>
        <taxon>Nematoda</taxon>
        <taxon>Chromadorea</taxon>
        <taxon>Plectida</taxon>
        <taxon>Plectina</taxon>
        <taxon>Plectoidea</taxon>
        <taxon>Plectidae</taxon>
        <taxon>Plectus</taxon>
    </lineage>
</organism>
<reference evidence="2" key="1">
    <citation type="submission" date="2022-11" db="UniProtKB">
        <authorList>
            <consortium name="WormBaseParasite"/>
        </authorList>
    </citation>
    <scope>IDENTIFICATION</scope>
</reference>
<evidence type="ECO:0000313" key="1">
    <source>
        <dbReference type="Proteomes" id="UP000887566"/>
    </source>
</evidence>
<name>A0A914X7I4_9BILA</name>